<dbReference type="SUPFAM" id="SSF49899">
    <property type="entry name" value="Concanavalin A-like lectins/glucanases"/>
    <property type="match status" value="1"/>
</dbReference>
<keyword evidence="3" id="KW-0926">Vacuole</keyword>
<dbReference type="InterPro" id="IPR021792">
    <property type="entry name" value="Beta-fructofuranosidase_N"/>
</dbReference>
<dbReference type="InterPro" id="IPR013320">
    <property type="entry name" value="ConA-like_dom_sf"/>
</dbReference>
<dbReference type="InterPro" id="IPR013189">
    <property type="entry name" value="Glyco_hydro_32_C"/>
</dbReference>
<dbReference type="FunFam" id="2.115.10.20:FF:000001">
    <property type="entry name" value="Beta-fructofuranosidase, insoluble isoenzyme CWINV1"/>
    <property type="match status" value="1"/>
</dbReference>
<dbReference type="Gene3D" id="2.60.120.560">
    <property type="entry name" value="Exo-inulinase, domain 1"/>
    <property type="match status" value="1"/>
</dbReference>
<comment type="similarity">
    <text evidence="2 7">Belongs to the glycosyl hydrolase 32 family.</text>
</comment>
<comment type="subcellular location">
    <subcellularLocation>
        <location evidence="1">Vacuole</location>
    </subcellularLocation>
</comment>
<feature type="transmembrane region" description="Helical" evidence="9">
    <location>
        <begin position="20"/>
        <end position="37"/>
    </location>
</feature>
<name>A0A9D5H9Q3_9LILI</name>
<dbReference type="InterPro" id="IPR001362">
    <property type="entry name" value="Glyco_hydro_32"/>
</dbReference>
<evidence type="ECO:0000259" key="12">
    <source>
        <dbReference type="Pfam" id="PF11837"/>
    </source>
</evidence>
<dbReference type="GO" id="GO:0005773">
    <property type="term" value="C:vacuole"/>
    <property type="evidence" value="ECO:0007669"/>
    <property type="project" value="UniProtKB-SubCell"/>
</dbReference>
<dbReference type="InterPro" id="IPR013148">
    <property type="entry name" value="Glyco_hydro_32_N"/>
</dbReference>
<dbReference type="Pfam" id="PF11837">
    <property type="entry name" value="INV_N"/>
    <property type="match status" value="1"/>
</dbReference>
<dbReference type="PANTHER" id="PTHR31953">
    <property type="entry name" value="BETA-FRUCTOFURANOSIDASE, INSOLUBLE ISOENZYME CWINV1-RELATED"/>
    <property type="match status" value="1"/>
</dbReference>
<feature type="region of interest" description="Disordered" evidence="8">
    <location>
        <begin position="47"/>
        <end position="69"/>
    </location>
</feature>
<dbReference type="GO" id="GO:0004564">
    <property type="term" value="F:beta-fructofuranosidase activity"/>
    <property type="evidence" value="ECO:0007669"/>
    <property type="project" value="InterPro"/>
</dbReference>
<comment type="caution">
    <text evidence="13">The sequence shown here is derived from an EMBL/GenBank/DDBJ whole genome shotgun (WGS) entry which is preliminary data.</text>
</comment>
<dbReference type="EMBL" id="JAGGNH010000007">
    <property type="protein sequence ID" value="KAJ0968599.1"/>
    <property type="molecule type" value="Genomic_DNA"/>
</dbReference>
<evidence type="ECO:0000256" key="3">
    <source>
        <dbReference type="ARBA" id="ARBA00022554"/>
    </source>
</evidence>
<evidence type="ECO:0000256" key="4">
    <source>
        <dbReference type="ARBA" id="ARBA00022801"/>
    </source>
</evidence>
<dbReference type="InterPro" id="IPR050551">
    <property type="entry name" value="Fructan_Metab_Enzymes"/>
</dbReference>
<dbReference type="AlphaFoldDB" id="A0A9D5H9Q3"/>
<dbReference type="Pfam" id="PF00251">
    <property type="entry name" value="Glyco_hydro_32N"/>
    <property type="match status" value="1"/>
</dbReference>
<accession>A0A9D5H9Q3</accession>
<evidence type="ECO:0000259" key="10">
    <source>
        <dbReference type="Pfam" id="PF00251"/>
    </source>
</evidence>
<evidence type="ECO:0000259" key="11">
    <source>
        <dbReference type="Pfam" id="PF08244"/>
    </source>
</evidence>
<keyword evidence="14" id="KW-1185">Reference proteome</keyword>
<feature type="domain" description="Glycosyl hydrolase family 32 N-terminal" evidence="10">
    <location>
        <begin position="144"/>
        <end position="457"/>
    </location>
</feature>
<feature type="domain" description="Beta-fructofuranosidase N-terminal" evidence="12">
    <location>
        <begin position="3"/>
        <end position="89"/>
    </location>
</feature>
<evidence type="ECO:0000256" key="1">
    <source>
        <dbReference type="ARBA" id="ARBA00004116"/>
    </source>
</evidence>
<dbReference type="FunFam" id="2.60.120.560:FF:000002">
    <property type="entry name" value="Beta-fructofuranosidase, insoluble isoenzyme CWINV1"/>
    <property type="match status" value="1"/>
</dbReference>
<dbReference type="Gene3D" id="2.115.10.20">
    <property type="entry name" value="Glycosyl hydrolase domain, family 43"/>
    <property type="match status" value="1"/>
</dbReference>
<dbReference type="SUPFAM" id="SSF75005">
    <property type="entry name" value="Arabinanase/levansucrase/invertase"/>
    <property type="match status" value="1"/>
</dbReference>
<dbReference type="GO" id="GO:0005975">
    <property type="term" value="P:carbohydrate metabolic process"/>
    <property type="evidence" value="ECO:0007669"/>
    <property type="project" value="InterPro"/>
</dbReference>
<proteinExistence type="inferred from homology"/>
<dbReference type="Pfam" id="PF08244">
    <property type="entry name" value="Glyco_hydro_32C"/>
    <property type="match status" value="1"/>
</dbReference>
<dbReference type="OrthoDB" id="202537at2759"/>
<organism evidence="13 14">
    <name type="scientific">Dioscorea zingiberensis</name>
    <dbReference type="NCBI Taxonomy" id="325984"/>
    <lineage>
        <taxon>Eukaryota</taxon>
        <taxon>Viridiplantae</taxon>
        <taxon>Streptophyta</taxon>
        <taxon>Embryophyta</taxon>
        <taxon>Tracheophyta</taxon>
        <taxon>Spermatophyta</taxon>
        <taxon>Magnoliopsida</taxon>
        <taxon>Liliopsida</taxon>
        <taxon>Dioscoreales</taxon>
        <taxon>Dioscoreaceae</taxon>
        <taxon>Dioscorea</taxon>
    </lineage>
</organism>
<gene>
    <name evidence="13" type="ORF">J5N97_025516</name>
</gene>
<evidence type="ECO:0000256" key="2">
    <source>
        <dbReference type="ARBA" id="ARBA00009902"/>
    </source>
</evidence>
<reference evidence="13" key="1">
    <citation type="submission" date="2021-03" db="EMBL/GenBank/DDBJ databases">
        <authorList>
            <person name="Li Z."/>
            <person name="Yang C."/>
        </authorList>
    </citation>
    <scope>NUCLEOTIDE SEQUENCE</scope>
    <source>
        <strain evidence="13">Dzin_1.0</strain>
        <tissue evidence="13">Leaf</tissue>
    </source>
</reference>
<dbReference type="InterPro" id="IPR023296">
    <property type="entry name" value="Glyco_hydro_beta-prop_sf"/>
</dbReference>
<evidence type="ECO:0000313" key="13">
    <source>
        <dbReference type="EMBL" id="KAJ0968599.1"/>
    </source>
</evidence>
<evidence type="ECO:0000256" key="9">
    <source>
        <dbReference type="SAM" id="Phobius"/>
    </source>
</evidence>
<sequence length="666" mass="73754">MDYAPIPSSPSSRPPHRSLKLLSFSLAAILLTIVAVLNGRYRSGTSPEPVIHPTSPLSRGPSDGVSEKTSGLGLLRSPSSHFPWTNTMLQWQRTAFHFQPQKNWMNGFLPSSSSLFFLFSNRFYRSLMFCCLFVSLARISMDPDPNGPVFYKGWYHLFYQYNPDSAVWGNITWGHAVSRDLIHWRHLPLAMVADHWYDLNGVWTGSATILPDGNLIMLYTGSTNESVQVQNLAVPSDPSDPLLLKWIKSDANPVLLPPPGVGPKDFRDPTTAWYEEEAAAWRLAIGTKEDEGHSGIVLVYQTKDFLTYELLPGMLHAVAGTGMWECVDFYPVGTKAEDGGLDTSVTTGEKVKHVLKASMDDDRHDYYAIGTYDSETARWVPDDPEMDVGIGLRYDWGKFYASKTFYDTKSSRRVLWGWIGETDSEYADIQKGWASLQGIPRTVLLDVKTGSNLLQWPVEEVKSLRAGSQEFTNISVSSGSVVPLDVLNSAAQLDIEAEFEIDAASLAETLEADVGYNCSTSGGANRRGALGPFGLLVLADPKLSEQTAVYFYIAKKTDGGLQTHFCHDEMQSSCANDIYKRVVGSKVPVLDGETLTVRILVDHSIVESFAQGGRTCITSRVYPTEAIYNSARVFIFNNATGARVTAKSIKIWHMNSANIIDSRSPY</sequence>
<keyword evidence="4 7" id="KW-0378">Hydrolase</keyword>
<dbReference type="CDD" id="cd18624">
    <property type="entry name" value="GH32_Fruct1-like"/>
    <property type="match status" value="1"/>
</dbReference>
<protein>
    <recommendedName>
        <fullName evidence="15">Beta-fructofuranosidase</fullName>
    </recommendedName>
</protein>
<dbReference type="SMART" id="SM00640">
    <property type="entry name" value="Glyco_32"/>
    <property type="match status" value="1"/>
</dbReference>
<evidence type="ECO:0000256" key="7">
    <source>
        <dbReference type="RuleBase" id="RU362110"/>
    </source>
</evidence>
<evidence type="ECO:0000256" key="8">
    <source>
        <dbReference type="SAM" id="MobiDB-lite"/>
    </source>
</evidence>
<evidence type="ECO:0000313" key="14">
    <source>
        <dbReference type="Proteomes" id="UP001085076"/>
    </source>
</evidence>
<reference evidence="13" key="2">
    <citation type="journal article" date="2022" name="Hortic Res">
        <title>The genome of Dioscorea zingiberensis sheds light on the biosynthesis, origin and evolution of the medicinally important diosgenin saponins.</title>
        <authorList>
            <person name="Li Y."/>
            <person name="Tan C."/>
            <person name="Li Z."/>
            <person name="Guo J."/>
            <person name="Li S."/>
            <person name="Chen X."/>
            <person name="Wang C."/>
            <person name="Dai X."/>
            <person name="Yang H."/>
            <person name="Song W."/>
            <person name="Hou L."/>
            <person name="Xu J."/>
            <person name="Tong Z."/>
            <person name="Xu A."/>
            <person name="Yuan X."/>
            <person name="Wang W."/>
            <person name="Yang Q."/>
            <person name="Chen L."/>
            <person name="Sun Z."/>
            <person name="Wang K."/>
            <person name="Pan B."/>
            <person name="Chen J."/>
            <person name="Bao Y."/>
            <person name="Liu F."/>
            <person name="Qi X."/>
            <person name="Gang D.R."/>
            <person name="Wen J."/>
            <person name="Li J."/>
        </authorList>
    </citation>
    <scope>NUCLEOTIDE SEQUENCE</scope>
    <source>
        <strain evidence="13">Dzin_1.0</strain>
    </source>
</reference>
<evidence type="ECO:0008006" key="15">
    <source>
        <dbReference type="Google" id="ProtNLM"/>
    </source>
</evidence>
<keyword evidence="9" id="KW-1133">Transmembrane helix</keyword>
<keyword evidence="9" id="KW-0472">Membrane</keyword>
<evidence type="ECO:0000256" key="6">
    <source>
        <dbReference type="ARBA" id="ARBA00023295"/>
    </source>
</evidence>
<keyword evidence="5" id="KW-0325">Glycoprotein</keyword>
<evidence type="ECO:0000256" key="5">
    <source>
        <dbReference type="ARBA" id="ARBA00023180"/>
    </source>
</evidence>
<dbReference type="Proteomes" id="UP001085076">
    <property type="component" value="Miscellaneous, Linkage group lg07"/>
</dbReference>
<keyword evidence="6 7" id="KW-0326">Glycosidase</keyword>
<keyword evidence="9" id="KW-0812">Transmembrane</keyword>
<feature type="domain" description="Glycosyl hydrolase family 32 C-terminal" evidence="11">
    <location>
        <begin position="460"/>
        <end position="653"/>
    </location>
</feature>